<accession>A0A9P7B1Z8</accession>
<feature type="region of interest" description="Disordered" evidence="1">
    <location>
        <begin position="520"/>
        <end position="588"/>
    </location>
</feature>
<dbReference type="SUPFAM" id="SSF81383">
    <property type="entry name" value="F-box domain"/>
    <property type="match status" value="1"/>
</dbReference>
<evidence type="ECO:0008006" key="4">
    <source>
        <dbReference type="Google" id="ProtNLM"/>
    </source>
</evidence>
<proteinExistence type="predicted"/>
<dbReference type="AlphaFoldDB" id="A0A9P7B1Z8"/>
<dbReference type="SUPFAM" id="SSF52047">
    <property type="entry name" value="RNI-like"/>
    <property type="match status" value="1"/>
</dbReference>
<name>A0A9P7B1Z8_RHOMI</name>
<evidence type="ECO:0000313" key="3">
    <source>
        <dbReference type="Proteomes" id="UP000777482"/>
    </source>
</evidence>
<dbReference type="Proteomes" id="UP000777482">
    <property type="component" value="Unassembled WGS sequence"/>
</dbReference>
<comment type="caution">
    <text evidence="2">The sequence shown here is derived from an EMBL/GenBank/DDBJ whole genome shotgun (WGS) entry which is preliminary data.</text>
</comment>
<dbReference type="OrthoDB" id="2522283at2759"/>
<feature type="compositionally biased region" description="Low complexity" evidence="1">
    <location>
        <begin position="520"/>
        <end position="543"/>
    </location>
</feature>
<keyword evidence="3" id="KW-1185">Reference proteome</keyword>
<evidence type="ECO:0000256" key="1">
    <source>
        <dbReference type="SAM" id="MobiDB-lite"/>
    </source>
</evidence>
<organism evidence="2 3">
    <name type="scientific">Rhodotorula mucilaginosa</name>
    <name type="common">Yeast</name>
    <name type="synonym">Rhodotorula rubra</name>
    <dbReference type="NCBI Taxonomy" id="5537"/>
    <lineage>
        <taxon>Eukaryota</taxon>
        <taxon>Fungi</taxon>
        <taxon>Dikarya</taxon>
        <taxon>Basidiomycota</taxon>
        <taxon>Pucciniomycotina</taxon>
        <taxon>Microbotryomycetes</taxon>
        <taxon>Sporidiobolales</taxon>
        <taxon>Sporidiobolaceae</taxon>
        <taxon>Rhodotorula</taxon>
    </lineage>
</organism>
<dbReference type="EMBL" id="PUHQ01000166">
    <property type="protein sequence ID" value="KAG0653980.1"/>
    <property type="molecule type" value="Genomic_DNA"/>
</dbReference>
<sequence length="746" mass="77845">MALFLDRRSGQTVPSKLREVFPDLDTEVPAGCPIYVLDESDDDSTASVSSSDESFYDAWEDLPPLPKPVRLPEEILEAIMRNLEALDGEEACLKACSLVCKEWSLPARRVLLGGGLTVSSADAAKRLREILDSHVELRPAVRSINLNGAMRDGLIAPYFRRVAALFRHTPNLRMLQLVHVGLSEKNRHRLYPAMRHLPLTHIILYSSSWSVSHVGQTPGDHAADIREISRLLCEWTQLNSLTLSGYASYPRLLLPNTVPAHAFPTYRLESLHLLSCNLADSTVLWLLGNSTKTLKQLNLCGCSGLTSDVLSDVFEVLGSTLETLVLTLDVDDLTAAPGPQSIRSEVVEALVQLRVVSISTDSVFPEDIVHTLVALPLVESISLCYPSFTYAIIRGALASLTPASKLEKLYLDAWETPDMWTETERWDLAQLCEKRGVELVLNGLVRADIEEGESGTLPPLSLSSIAERASTRYQSGTARISAKTGAFSSGLSEEAGRVVYLLFQSSAALAAPLPQAADPAAAPSAAADGTTPTTPFDPSSFASGPDSSFASGAGPDGANEESTPAITKDSDPVTSGNSSSPGLPDVGADDFGNINGLLSGLSGLQANAGTSNGDDKDTSAALGSLTGTAAQPTGEGQDAALEGKVDSATPVGLVAAAMTGSAFSGSSTVEPSSTDSAATAVAAVTPAPVADTNSTMASTNGTDDAAAAASSNLTFDLAGFLSGAEFDPAATAPAGAIAAAAATTSA</sequence>
<dbReference type="InterPro" id="IPR032675">
    <property type="entry name" value="LRR_dom_sf"/>
</dbReference>
<protein>
    <recommendedName>
        <fullName evidence="4">F-box domain-containing protein</fullName>
    </recommendedName>
</protein>
<feature type="region of interest" description="Disordered" evidence="1">
    <location>
        <begin position="608"/>
        <end position="638"/>
    </location>
</feature>
<feature type="compositionally biased region" description="Polar residues" evidence="1">
    <location>
        <begin position="572"/>
        <end position="581"/>
    </location>
</feature>
<reference evidence="2 3" key="1">
    <citation type="submission" date="2020-11" db="EMBL/GenBank/DDBJ databases">
        <title>Kefir isolates.</title>
        <authorList>
            <person name="Marcisauskas S."/>
            <person name="Kim Y."/>
            <person name="Blasche S."/>
        </authorList>
    </citation>
    <scope>NUCLEOTIDE SEQUENCE [LARGE SCALE GENOMIC DNA]</scope>
    <source>
        <strain evidence="2 3">KR</strain>
    </source>
</reference>
<gene>
    <name evidence="2" type="ORF">C6P46_002025</name>
</gene>
<dbReference type="Gene3D" id="3.80.10.10">
    <property type="entry name" value="Ribonuclease Inhibitor"/>
    <property type="match status" value="1"/>
</dbReference>
<dbReference type="InterPro" id="IPR036047">
    <property type="entry name" value="F-box-like_dom_sf"/>
</dbReference>
<evidence type="ECO:0000313" key="2">
    <source>
        <dbReference type="EMBL" id="KAG0653980.1"/>
    </source>
</evidence>